<evidence type="ECO:0000256" key="4">
    <source>
        <dbReference type="ARBA" id="ARBA00022777"/>
    </source>
</evidence>
<dbReference type="AlphaFoldDB" id="A0A1J7C481"/>
<dbReference type="PANTHER" id="PTHR43095">
    <property type="entry name" value="SUGAR KINASE"/>
    <property type="match status" value="1"/>
</dbReference>
<dbReference type="GO" id="GO:0016301">
    <property type="term" value="F:kinase activity"/>
    <property type="evidence" value="ECO:0007669"/>
    <property type="project" value="UniProtKB-KW"/>
</dbReference>
<dbReference type="Proteomes" id="UP000243342">
    <property type="component" value="Unassembled WGS sequence"/>
</dbReference>
<comment type="similarity">
    <text evidence="1">Belongs to the FGGY kinase family.</text>
</comment>
<dbReference type="GO" id="GO:0016773">
    <property type="term" value="F:phosphotransferase activity, alcohol group as acceptor"/>
    <property type="evidence" value="ECO:0007669"/>
    <property type="project" value="InterPro"/>
</dbReference>
<dbReference type="SUPFAM" id="SSF53067">
    <property type="entry name" value="Actin-like ATPase domain"/>
    <property type="match status" value="2"/>
</dbReference>
<keyword evidence="4" id="KW-0418">Kinase</keyword>
<accession>A0A1J7C481</accession>
<dbReference type="InterPro" id="IPR018484">
    <property type="entry name" value="FGGY_N"/>
</dbReference>
<dbReference type="GO" id="GO:0042732">
    <property type="term" value="P:D-xylose metabolic process"/>
    <property type="evidence" value="ECO:0007669"/>
    <property type="project" value="UniProtKB-KW"/>
</dbReference>
<dbReference type="RefSeq" id="WP_071657669.1">
    <property type="nucleotide sequence ID" value="NZ_MLCF01000098.1"/>
</dbReference>
<evidence type="ECO:0000256" key="1">
    <source>
        <dbReference type="ARBA" id="ARBA00009156"/>
    </source>
</evidence>
<dbReference type="InterPro" id="IPR050406">
    <property type="entry name" value="FGGY_Carb_Kinase"/>
</dbReference>
<dbReference type="PROSITE" id="PS00445">
    <property type="entry name" value="FGGY_KINASES_2"/>
    <property type="match status" value="1"/>
</dbReference>
<evidence type="ECO:0000259" key="5">
    <source>
        <dbReference type="Pfam" id="PF00370"/>
    </source>
</evidence>
<feature type="domain" description="Carbohydrate kinase FGGY N-terminal" evidence="5">
    <location>
        <begin position="4"/>
        <end position="231"/>
    </location>
</feature>
<sequence length="506" mass="51448">MRVAGIDCSARSTRIVVCDADSGEILRRARAVHPAPADPGALPVELEADPESWLLSLGEAASGGLLEDVDAIGVAAQAHGMVPLDGNGELVRPALLQQDCRDEEAAAELLAELGGPAAWARELGTVPAAGWPIAKLRWLAANEPAAADRVEQVLCPHDWINWQLTGRPRRCTTDRGDASGTGYWSPVTGTYRADLLELALGHETVVPHVLGPAEAAGRTPDGLLVSAGTGEPMATALGLGLRPGDAVATLAGGGAVFAVHDAVPAVPAAPAGVPTPGKRTPGEPGAPGDVTVLADAMGQHLVLAETRTAALTLLSTAALLGTDLPGLAALAERSEPGACGLVMRPAAEPDEAGGPCGAAGGDLLCDTGALSGMRPDNMRPEHVARAAVEGVLCGLADALDGIRASGVEVRRVVLLGAAARWPLVRATAPGLFAAPVLVPAGDAADYAARGAARQAAWALHGPRTAAPAWQPPEEAARPAIELRRRGGRADADATVVRDQWTRSAVA</sequence>
<keyword evidence="2" id="KW-0119">Carbohydrate metabolism</keyword>
<dbReference type="Pfam" id="PF00370">
    <property type="entry name" value="FGGY_N"/>
    <property type="match status" value="1"/>
</dbReference>
<name>A0A1J7C481_9ACTN</name>
<proteinExistence type="inferred from homology"/>
<protein>
    <recommendedName>
        <fullName evidence="5">Carbohydrate kinase FGGY N-terminal domain-containing protein</fullName>
    </recommendedName>
</protein>
<dbReference type="InterPro" id="IPR018483">
    <property type="entry name" value="Carb_kinase_FGGY_CS"/>
</dbReference>
<gene>
    <name evidence="6" type="ORF">BIV57_16630</name>
</gene>
<dbReference type="InterPro" id="IPR043129">
    <property type="entry name" value="ATPase_NBD"/>
</dbReference>
<dbReference type="STRING" id="1428644.BIV57_16630"/>
<keyword evidence="2" id="KW-0859">Xylose metabolism</keyword>
<evidence type="ECO:0000313" key="6">
    <source>
        <dbReference type="EMBL" id="OIV36380.1"/>
    </source>
</evidence>
<dbReference type="Gene3D" id="3.30.420.40">
    <property type="match status" value="2"/>
</dbReference>
<reference evidence="6 7" key="1">
    <citation type="submission" date="2016-10" db="EMBL/GenBank/DDBJ databases">
        <title>Genome sequence of Streptomyces gilvigriseus MUSC 26.</title>
        <authorList>
            <person name="Lee L.-H."/>
            <person name="Ser H.-L."/>
        </authorList>
    </citation>
    <scope>NUCLEOTIDE SEQUENCE [LARGE SCALE GENOMIC DNA]</scope>
    <source>
        <strain evidence="6 7">MUSC 26</strain>
    </source>
</reference>
<dbReference type="EMBL" id="MLCF01000098">
    <property type="protein sequence ID" value="OIV36380.1"/>
    <property type="molecule type" value="Genomic_DNA"/>
</dbReference>
<keyword evidence="7" id="KW-1185">Reference proteome</keyword>
<dbReference type="PANTHER" id="PTHR43095:SF5">
    <property type="entry name" value="XYLULOSE KINASE"/>
    <property type="match status" value="1"/>
</dbReference>
<dbReference type="PIRSF" id="PIRSF000538">
    <property type="entry name" value="GlpK"/>
    <property type="match status" value="1"/>
</dbReference>
<organism evidence="6 7">
    <name type="scientific">Mangrovactinospora gilvigrisea</name>
    <dbReference type="NCBI Taxonomy" id="1428644"/>
    <lineage>
        <taxon>Bacteria</taxon>
        <taxon>Bacillati</taxon>
        <taxon>Actinomycetota</taxon>
        <taxon>Actinomycetes</taxon>
        <taxon>Kitasatosporales</taxon>
        <taxon>Streptomycetaceae</taxon>
        <taxon>Mangrovactinospora</taxon>
    </lineage>
</organism>
<evidence type="ECO:0000313" key="7">
    <source>
        <dbReference type="Proteomes" id="UP000243342"/>
    </source>
</evidence>
<dbReference type="OrthoDB" id="9805576at2"/>
<comment type="caution">
    <text evidence="6">The sequence shown here is derived from an EMBL/GenBank/DDBJ whole genome shotgun (WGS) entry which is preliminary data.</text>
</comment>
<evidence type="ECO:0000256" key="3">
    <source>
        <dbReference type="ARBA" id="ARBA00022679"/>
    </source>
</evidence>
<evidence type="ECO:0000256" key="2">
    <source>
        <dbReference type="ARBA" id="ARBA00022629"/>
    </source>
</evidence>
<keyword evidence="3" id="KW-0808">Transferase</keyword>
<dbReference type="InterPro" id="IPR000577">
    <property type="entry name" value="Carb_kinase_FGGY"/>
</dbReference>